<dbReference type="GO" id="GO:0016491">
    <property type="term" value="F:oxidoreductase activity"/>
    <property type="evidence" value="ECO:0007669"/>
    <property type="project" value="UniProtKB-KW"/>
</dbReference>
<dbReference type="SUPFAM" id="SSF51735">
    <property type="entry name" value="NAD(P)-binding Rossmann-fold domains"/>
    <property type="match status" value="1"/>
</dbReference>
<evidence type="ECO:0000313" key="5">
    <source>
        <dbReference type="EMBL" id="GFN75760.1"/>
    </source>
</evidence>
<protein>
    <submittedName>
        <fullName evidence="5">Inositol 2-dehydrogenase</fullName>
    </submittedName>
</protein>
<dbReference type="InterPro" id="IPR000683">
    <property type="entry name" value="Gfo/Idh/MocA-like_OxRdtase_N"/>
</dbReference>
<dbReference type="Gene3D" id="3.30.360.10">
    <property type="entry name" value="Dihydrodipicolinate Reductase, domain 2"/>
    <property type="match status" value="2"/>
</dbReference>
<gene>
    <name evidence="5" type="ORF">PoB_000226600</name>
</gene>
<keyword evidence="6" id="KW-1185">Reference proteome</keyword>
<keyword evidence="2" id="KW-0560">Oxidoreductase</keyword>
<dbReference type="PANTHER" id="PTHR42840:SF3">
    <property type="entry name" value="BINDING ROSSMANN FOLD OXIDOREDUCTASE, PUTATIVE (AFU_ORTHOLOGUE AFUA_2G10240)-RELATED"/>
    <property type="match status" value="1"/>
</dbReference>
<name>A0AAV3Y0B3_9GAST</name>
<evidence type="ECO:0000259" key="3">
    <source>
        <dbReference type="Pfam" id="PF01408"/>
    </source>
</evidence>
<evidence type="ECO:0000256" key="1">
    <source>
        <dbReference type="ARBA" id="ARBA00010928"/>
    </source>
</evidence>
<dbReference type="InterPro" id="IPR036291">
    <property type="entry name" value="NAD(P)-bd_dom_sf"/>
</dbReference>
<dbReference type="GO" id="GO:0005737">
    <property type="term" value="C:cytoplasm"/>
    <property type="evidence" value="ECO:0007669"/>
    <property type="project" value="TreeGrafter"/>
</dbReference>
<evidence type="ECO:0000259" key="4">
    <source>
        <dbReference type="Pfam" id="PF22725"/>
    </source>
</evidence>
<evidence type="ECO:0000256" key="2">
    <source>
        <dbReference type="ARBA" id="ARBA00023002"/>
    </source>
</evidence>
<dbReference type="GO" id="GO:0000166">
    <property type="term" value="F:nucleotide binding"/>
    <property type="evidence" value="ECO:0007669"/>
    <property type="project" value="InterPro"/>
</dbReference>
<feature type="domain" description="GFO/IDH/MocA-like oxidoreductase" evidence="4">
    <location>
        <begin position="140"/>
        <end position="210"/>
    </location>
</feature>
<dbReference type="Gene3D" id="3.40.50.720">
    <property type="entry name" value="NAD(P)-binding Rossmann-like Domain"/>
    <property type="match status" value="1"/>
</dbReference>
<accession>A0AAV3Y0B3</accession>
<dbReference type="AlphaFoldDB" id="A0AAV3Y0B3"/>
<dbReference type="PANTHER" id="PTHR42840">
    <property type="entry name" value="NAD(P)-BINDING ROSSMANN-FOLD SUPERFAMILY PROTEIN-RELATED"/>
    <property type="match status" value="1"/>
</dbReference>
<dbReference type="EMBL" id="BLXT01000298">
    <property type="protein sequence ID" value="GFN75760.1"/>
    <property type="molecule type" value="Genomic_DNA"/>
</dbReference>
<dbReference type="InterPro" id="IPR055170">
    <property type="entry name" value="GFO_IDH_MocA-like_dom"/>
</dbReference>
<reference evidence="5 6" key="1">
    <citation type="journal article" date="2021" name="Elife">
        <title>Chloroplast acquisition without the gene transfer in kleptoplastic sea slugs, Plakobranchus ocellatus.</title>
        <authorList>
            <person name="Maeda T."/>
            <person name="Takahashi S."/>
            <person name="Yoshida T."/>
            <person name="Shimamura S."/>
            <person name="Takaki Y."/>
            <person name="Nagai Y."/>
            <person name="Toyoda A."/>
            <person name="Suzuki Y."/>
            <person name="Arimoto A."/>
            <person name="Ishii H."/>
            <person name="Satoh N."/>
            <person name="Nishiyama T."/>
            <person name="Hasebe M."/>
            <person name="Maruyama T."/>
            <person name="Minagawa J."/>
            <person name="Obokata J."/>
            <person name="Shigenobu S."/>
        </authorList>
    </citation>
    <scope>NUCLEOTIDE SEQUENCE [LARGE SCALE GENOMIC DNA]</scope>
</reference>
<organism evidence="5 6">
    <name type="scientific">Plakobranchus ocellatus</name>
    <dbReference type="NCBI Taxonomy" id="259542"/>
    <lineage>
        <taxon>Eukaryota</taxon>
        <taxon>Metazoa</taxon>
        <taxon>Spiralia</taxon>
        <taxon>Lophotrochozoa</taxon>
        <taxon>Mollusca</taxon>
        <taxon>Gastropoda</taxon>
        <taxon>Heterobranchia</taxon>
        <taxon>Euthyneura</taxon>
        <taxon>Panpulmonata</taxon>
        <taxon>Sacoglossa</taxon>
        <taxon>Placobranchoidea</taxon>
        <taxon>Plakobranchidae</taxon>
        <taxon>Plakobranchus</taxon>
    </lineage>
</organism>
<comment type="similarity">
    <text evidence="1">Belongs to the Gfo/Idh/MocA family.</text>
</comment>
<proteinExistence type="inferred from homology"/>
<comment type="caution">
    <text evidence="5">The sequence shown here is derived from an EMBL/GenBank/DDBJ whole genome shotgun (WGS) entry which is preliminary data.</text>
</comment>
<dbReference type="Pfam" id="PF01408">
    <property type="entry name" value="GFO_IDH_MocA"/>
    <property type="match status" value="1"/>
</dbReference>
<dbReference type="Proteomes" id="UP000735302">
    <property type="component" value="Unassembled WGS sequence"/>
</dbReference>
<sequence length="273" mass="30070">MAGPAKRFGIALLGLGRMGEIHARTLLMSPRARLRWIVRHQVEEARRFAETFDSPIQCVAPAHLDTVLQDDSVDAVVVCSPTSQHETVIKAALDAGKAVFSEKPITPDVNSTRACYELAEAKGLPLLCAFHRRFDPSLMAVKSSLVNNESGYLRLLRCSSHDHSPPPMDYVKNSGGIIKDSTIHDLDMALWMSNSPATKVFVQGCAFNPDIRCFTTRYPEAYSNEIEHFLDVLEGSITLKITKNDTLSVMQLAEAASTSAKTGQVVQLKEELK</sequence>
<dbReference type="SUPFAM" id="SSF55347">
    <property type="entry name" value="Glyceraldehyde-3-phosphate dehydrogenase-like, C-terminal domain"/>
    <property type="match status" value="1"/>
</dbReference>
<dbReference type="Pfam" id="PF22725">
    <property type="entry name" value="GFO_IDH_MocA_C3"/>
    <property type="match status" value="1"/>
</dbReference>
<feature type="domain" description="Gfo/Idh/MocA-like oxidoreductase N-terminal" evidence="3">
    <location>
        <begin position="8"/>
        <end position="126"/>
    </location>
</feature>
<evidence type="ECO:0000313" key="6">
    <source>
        <dbReference type="Proteomes" id="UP000735302"/>
    </source>
</evidence>
<dbReference type="GO" id="GO:0006740">
    <property type="term" value="P:NADPH regeneration"/>
    <property type="evidence" value="ECO:0007669"/>
    <property type="project" value="TreeGrafter"/>
</dbReference>